<name>A0A087U4C1_STEMI</name>
<gene>
    <name evidence="1" type="ORF">X975_10838</name>
</gene>
<organism evidence="1 2">
    <name type="scientific">Stegodyphus mimosarum</name>
    <name type="common">African social velvet spider</name>
    <dbReference type="NCBI Taxonomy" id="407821"/>
    <lineage>
        <taxon>Eukaryota</taxon>
        <taxon>Metazoa</taxon>
        <taxon>Ecdysozoa</taxon>
        <taxon>Arthropoda</taxon>
        <taxon>Chelicerata</taxon>
        <taxon>Arachnida</taxon>
        <taxon>Araneae</taxon>
        <taxon>Araneomorphae</taxon>
        <taxon>Entelegynae</taxon>
        <taxon>Eresoidea</taxon>
        <taxon>Eresidae</taxon>
        <taxon>Stegodyphus</taxon>
    </lineage>
</organism>
<keyword evidence="2" id="KW-1185">Reference proteome</keyword>
<dbReference type="AlphaFoldDB" id="A0A087U4C1"/>
<evidence type="ECO:0000313" key="1">
    <source>
        <dbReference type="EMBL" id="KFM72210.1"/>
    </source>
</evidence>
<protein>
    <submittedName>
        <fullName evidence="1">Uncharacterized protein</fullName>
    </submittedName>
</protein>
<feature type="non-terminal residue" evidence="1">
    <location>
        <position position="47"/>
    </location>
</feature>
<proteinExistence type="predicted"/>
<evidence type="ECO:0000313" key="2">
    <source>
        <dbReference type="Proteomes" id="UP000054359"/>
    </source>
</evidence>
<dbReference type="Proteomes" id="UP000054359">
    <property type="component" value="Unassembled WGS sequence"/>
</dbReference>
<sequence>MLIKVTFLLSMTKSISFALSILLALKMKMLRGILFIMCQKKNMIRAA</sequence>
<dbReference type="EMBL" id="KK118086">
    <property type="protein sequence ID" value="KFM72210.1"/>
    <property type="molecule type" value="Genomic_DNA"/>
</dbReference>
<accession>A0A087U4C1</accession>
<reference evidence="1 2" key="1">
    <citation type="submission" date="2013-11" db="EMBL/GenBank/DDBJ databases">
        <title>Genome sequencing of Stegodyphus mimosarum.</title>
        <authorList>
            <person name="Bechsgaard J."/>
        </authorList>
    </citation>
    <scope>NUCLEOTIDE SEQUENCE [LARGE SCALE GENOMIC DNA]</scope>
</reference>